<proteinExistence type="predicted"/>
<evidence type="ECO:0000256" key="2">
    <source>
        <dbReference type="SAM" id="Phobius"/>
    </source>
</evidence>
<feature type="compositionally biased region" description="Polar residues" evidence="1">
    <location>
        <begin position="1"/>
        <end position="10"/>
    </location>
</feature>
<keyword evidence="2" id="KW-1133">Transmembrane helix</keyword>
<dbReference type="AlphaFoldDB" id="A0A0C3EHB5"/>
<accession>A0A0C3EHB5</accession>
<evidence type="ECO:0000256" key="1">
    <source>
        <dbReference type="SAM" id="MobiDB-lite"/>
    </source>
</evidence>
<sequence length="109" mass="12031">MNYNGYSALSQKAEDDSSFERDFLQQGLGAASARRGDKLARSSSTQSSIFSPQCIYIALIILLVINALCLFAIMRQLSLAAQVLKPFLDGRDPTFEARNLPRPDPYDGL</sequence>
<evidence type="ECO:0000313" key="4">
    <source>
        <dbReference type="Proteomes" id="UP000053989"/>
    </source>
</evidence>
<keyword evidence="2" id="KW-0472">Membrane</keyword>
<reference evidence="3 4" key="1">
    <citation type="submission" date="2014-04" db="EMBL/GenBank/DDBJ databases">
        <authorList>
            <consortium name="DOE Joint Genome Institute"/>
            <person name="Kuo A."/>
            <person name="Kohler A."/>
            <person name="Nagy L.G."/>
            <person name="Floudas D."/>
            <person name="Copeland A."/>
            <person name="Barry K.W."/>
            <person name="Cichocki N."/>
            <person name="Veneault-Fourrey C."/>
            <person name="LaButti K."/>
            <person name="Lindquist E.A."/>
            <person name="Lipzen A."/>
            <person name="Lundell T."/>
            <person name="Morin E."/>
            <person name="Murat C."/>
            <person name="Sun H."/>
            <person name="Tunlid A."/>
            <person name="Henrissat B."/>
            <person name="Grigoriev I.V."/>
            <person name="Hibbett D.S."/>
            <person name="Martin F."/>
            <person name="Nordberg H.P."/>
            <person name="Cantor M.N."/>
            <person name="Hua S.X."/>
        </authorList>
    </citation>
    <scope>NUCLEOTIDE SEQUENCE [LARGE SCALE GENOMIC DNA]</scope>
    <source>
        <strain evidence="3 4">Foug A</strain>
    </source>
</reference>
<dbReference type="HOGENOM" id="CLU_2360344_0_0_1"/>
<name>A0A0C3EHB5_9AGAM</name>
<dbReference type="InParanoid" id="A0A0C3EHB5"/>
<gene>
    <name evidence="3" type="ORF">SCLCIDRAFT_21139</name>
</gene>
<dbReference type="OrthoDB" id="2642552at2759"/>
<feature type="region of interest" description="Disordered" evidence="1">
    <location>
        <begin position="1"/>
        <end position="20"/>
    </location>
</feature>
<feature type="transmembrane region" description="Helical" evidence="2">
    <location>
        <begin position="55"/>
        <end position="74"/>
    </location>
</feature>
<keyword evidence="2" id="KW-0812">Transmembrane</keyword>
<dbReference type="Proteomes" id="UP000053989">
    <property type="component" value="Unassembled WGS sequence"/>
</dbReference>
<evidence type="ECO:0000313" key="3">
    <source>
        <dbReference type="EMBL" id="KIM67644.1"/>
    </source>
</evidence>
<keyword evidence="4" id="KW-1185">Reference proteome</keyword>
<dbReference type="EMBL" id="KN822012">
    <property type="protein sequence ID" value="KIM67644.1"/>
    <property type="molecule type" value="Genomic_DNA"/>
</dbReference>
<organism evidence="3 4">
    <name type="scientific">Scleroderma citrinum Foug A</name>
    <dbReference type="NCBI Taxonomy" id="1036808"/>
    <lineage>
        <taxon>Eukaryota</taxon>
        <taxon>Fungi</taxon>
        <taxon>Dikarya</taxon>
        <taxon>Basidiomycota</taxon>
        <taxon>Agaricomycotina</taxon>
        <taxon>Agaricomycetes</taxon>
        <taxon>Agaricomycetidae</taxon>
        <taxon>Boletales</taxon>
        <taxon>Sclerodermatineae</taxon>
        <taxon>Sclerodermataceae</taxon>
        <taxon>Scleroderma</taxon>
    </lineage>
</organism>
<reference evidence="4" key="2">
    <citation type="submission" date="2015-01" db="EMBL/GenBank/DDBJ databases">
        <title>Evolutionary Origins and Diversification of the Mycorrhizal Mutualists.</title>
        <authorList>
            <consortium name="DOE Joint Genome Institute"/>
            <consortium name="Mycorrhizal Genomics Consortium"/>
            <person name="Kohler A."/>
            <person name="Kuo A."/>
            <person name="Nagy L.G."/>
            <person name="Floudas D."/>
            <person name="Copeland A."/>
            <person name="Barry K.W."/>
            <person name="Cichocki N."/>
            <person name="Veneault-Fourrey C."/>
            <person name="LaButti K."/>
            <person name="Lindquist E.A."/>
            <person name="Lipzen A."/>
            <person name="Lundell T."/>
            <person name="Morin E."/>
            <person name="Murat C."/>
            <person name="Riley R."/>
            <person name="Ohm R."/>
            <person name="Sun H."/>
            <person name="Tunlid A."/>
            <person name="Henrissat B."/>
            <person name="Grigoriev I.V."/>
            <person name="Hibbett D.S."/>
            <person name="Martin F."/>
        </authorList>
    </citation>
    <scope>NUCLEOTIDE SEQUENCE [LARGE SCALE GENOMIC DNA]</scope>
    <source>
        <strain evidence="4">Foug A</strain>
    </source>
</reference>
<feature type="region of interest" description="Disordered" evidence="1">
    <location>
        <begin position="90"/>
        <end position="109"/>
    </location>
</feature>
<protein>
    <submittedName>
        <fullName evidence="3">Uncharacterized protein</fullName>
    </submittedName>
</protein>